<dbReference type="GO" id="GO:0016853">
    <property type="term" value="F:isomerase activity"/>
    <property type="evidence" value="ECO:0007669"/>
    <property type="project" value="UniProtKB-KW"/>
</dbReference>
<accession>A0ABD7GNK5</accession>
<evidence type="ECO:0000313" key="3">
    <source>
        <dbReference type="EMBL" id="RDT44720.1"/>
    </source>
</evidence>
<protein>
    <submittedName>
        <fullName evidence="3">Peptidylprolyl isomerase</fullName>
    </submittedName>
</protein>
<feature type="non-terminal residue" evidence="3">
    <location>
        <position position="68"/>
    </location>
</feature>
<feature type="domain" description="PPIase cyclophilin-type" evidence="2">
    <location>
        <begin position="28"/>
        <end position="67"/>
    </location>
</feature>
<dbReference type="SUPFAM" id="SSF50891">
    <property type="entry name" value="Cyclophilin-like"/>
    <property type="match status" value="1"/>
</dbReference>
<dbReference type="EMBL" id="QRBW01000708">
    <property type="protein sequence ID" value="RDT44720.1"/>
    <property type="molecule type" value="Genomic_DNA"/>
</dbReference>
<evidence type="ECO:0000313" key="4">
    <source>
        <dbReference type="Proteomes" id="UP000255291"/>
    </source>
</evidence>
<dbReference type="RefSeq" id="WP_205744139.1">
    <property type="nucleotide sequence ID" value="NZ_QRBW01000708.1"/>
</dbReference>
<name>A0ABD7GNK5_9ENTR</name>
<feature type="non-terminal residue" evidence="3">
    <location>
        <position position="1"/>
    </location>
</feature>
<sequence>TFNPRVITVLLTLGAVYYPASTHKPKKPPTTNHPNKGLKNTRGTMAMASTQEPHSATAQFFINVADND</sequence>
<dbReference type="InterPro" id="IPR002130">
    <property type="entry name" value="Cyclophilin-type_PPIase_dom"/>
</dbReference>
<feature type="region of interest" description="Disordered" evidence="1">
    <location>
        <begin position="21"/>
        <end position="41"/>
    </location>
</feature>
<dbReference type="Pfam" id="PF00160">
    <property type="entry name" value="Pro_isomerase"/>
    <property type="match status" value="1"/>
</dbReference>
<gene>
    <name evidence="3" type="ORF">DXF87_27485</name>
</gene>
<organism evidence="3 4">
    <name type="scientific">Enterobacter roggenkampii</name>
    <dbReference type="NCBI Taxonomy" id="1812935"/>
    <lineage>
        <taxon>Bacteria</taxon>
        <taxon>Pseudomonadati</taxon>
        <taxon>Pseudomonadota</taxon>
        <taxon>Gammaproteobacteria</taxon>
        <taxon>Enterobacterales</taxon>
        <taxon>Enterobacteriaceae</taxon>
        <taxon>Enterobacter</taxon>
        <taxon>Enterobacter cloacae complex</taxon>
    </lineage>
</organism>
<comment type="caution">
    <text evidence="3">The sequence shown here is derived from an EMBL/GenBank/DDBJ whole genome shotgun (WGS) entry which is preliminary data.</text>
</comment>
<evidence type="ECO:0000256" key="1">
    <source>
        <dbReference type="SAM" id="MobiDB-lite"/>
    </source>
</evidence>
<dbReference type="InterPro" id="IPR029000">
    <property type="entry name" value="Cyclophilin-like_dom_sf"/>
</dbReference>
<keyword evidence="3" id="KW-0413">Isomerase</keyword>
<dbReference type="Gene3D" id="2.40.100.10">
    <property type="entry name" value="Cyclophilin-like"/>
    <property type="match status" value="1"/>
</dbReference>
<reference evidence="3 4" key="1">
    <citation type="submission" date="2018-07" db="EMBL/GenBank/DDBJ databases">
        <title>The use of a cohorting ward and systematic surveillance cultures for the control of a Klebsiella pneumoniae carbapenemase (KPC)-producing Enterobacteriaceae outbreak.</title>
        <authorList>
            <person name="Doi Y."/>
        </authorList>
    </citation>
    <scope>NUCLEOTIDE SEQUENCE [LARGE SCALE GENOMIC DNA]</scope>
    <source>
        <strain evidence="3 4">1-RC-17-04017</strain>
    </source>
</reference>
<dbReference type="AlphaFoldDB" id="A0ABD7GNK5"/>
<evidence type="ECO:0000259" key="2">
    <source>
        <dbReference type="Pfam" id="PF00160"/>
    </source>
</evidence>
<dbReference type="Proteomes" id="UP000255291">
    <property type="component" value="Unassembled WGS sequence"/>
</dbReference>
<proteinExistence type="predicted"/>